<feature type="domain" description="CCT" evidence="11">
    <location>
        <begin position="395"/>
        <end position="437"/>
    </location>
</feature>
<evidence type="ECO:0000256" key="4">
    <source>
        <dbReference type="ARBA" id="ARBA00022771"/>
    </source>
</evidence>
<dbReference type="PROSITE" id="PS50119">
    <property type="entry name" value="ZF_BBOX"/>
    <property type="match status" value="1"/>
</dbReference>
<keyword evidence="6 8" id="KW-0539">Nucleus</keyword>
<dbReference type="GO" id="GO:0008270">
    <property type="term" value="F:zinc ion binding"/>
    <property type="evidence" value="ECO:0007669"/>
    <property type="project" value="UniProtKB-KW"/>
</dbReference>
<keyword evidence="5" id="KW-0862">Zinc</keyword>
<feature type="region of interest" description="Disordered" evidence="9">
    <location>
        <begin position="86"/>
        <end position="118"/>
    </location>
</feature>
<dbReference type="InterPro" id="IPR049808">
    <property type="entry name" value="CONSTANS-like_Bbox1"/>
</dbReference>
<reference evidence="12" key="1">
    <citation type="submission" date="2021-02" db="EMBL/GenBank/DDBJ databases">
        <authorList>
            <person name="Gutierrez Larruscain D."/>
            <person name="Storchova H."/>
            <person name="Abeyawardana O."/>
            <person name="Belz C."/>
            <person name="Kruger M."/>
        </authorList>
    </citation>
    <scope>NUCLEOTIDE SEQUENCE</scope>
</reference>
<protein>
    <submittedName>
        <fullName evidence="12">BBX transcription factor</fullName>
    </submittedName>
</protein>
<evidence type="ECO:0000259" key="11">
    <source>
        <dbReference type="PROSITE" id="PS51017"/>
    </source>
</evidence>
<dbReference type="InterPro" id="IPR000315">
    <property type="entry name" value="Znf_B-box"/>
</dbReference>
<evidence type="ECO:0000313" key="12">
    <source>
        <dbReference type="EMBL" id="QTY32131.1"/>
    </source>
</evidence>
<dbReference type="InterPro" id="IPR052453">
    <property type="entry name" value="CONSTANS-like_ZF"/>
</dbReference>
<comment type="subcellular location">
    <subcellularLocation>
        <location evidence="1 8">Nucleus</location>
    </subcellularLocation>
</comment>
<accession>A0A9E6MS20</accession>
<dbReference type="EMBL" id="MW676154">
    <property type="protein sequence ID" value="QTY32131.1"/>
    <property type="molecule type" value="mRNA"/>
</dbReference>
<name>A0A9E6MS20_OXYRB</name>
<evidence type="ECO:0000256" key="6">
    <source>
        <dbReference type="ARBA" id="ARBA00023242"/>
    </source>
</evidence>
<dbReference type="PANTHER" id="PTHR31874:SF1">
    <property type="entry name" value="ZINC FINGER PROTEIN CONSTANS-LIKE 6"/>
    <property type="match status" value="1"/>
</dbReference>
<evidence type="ECO:0000259" key="10">
    <source>
        <dbReference type="PROSITE" id="PS50119"/>
    </source>
</evidence>
<evidence type="ECO:0000256" key="3">
    <source>
        <dbReference type="ARBA" id="ARBA00022723"/>
    </source>
</evidence>
<dbReference type="PROSITE" id="PS51017">
    <property type="entry name" value="CCT"/>
    <property type="match status" value="1"/>
</dbReference>
<dbReference type="CDD" id="cd19821">
    <property type="entry name" value="Bbox1_BBX-like"/>
    <property type="match status" value="1"/>
</dbReference>
<proteinExistence type="evidence at transcript level"/>
<evidence type="ECO:0000256" key="2">
    <source>
        <dbReference type="ARBA" id="ARBA00010024"/>
    </source>
</evidence>
<feature type="domain" description="B box-type" evidence="10">
    <location>
        <begin position="21"/>
        <end position="68"/>
    </location>
</feature>
<evidence type="ECO:0000256" key="9">
    <source>
        <dbReference type="SAM" id="MobiDB-lite"/>
    </source>
</evidence>
<dbReference type="PANTHER" id="PTHR31874">
    <property type="entry name" value="CCT MOTIF FAMILY PROTEIN, EXPRESSED"/>
    <property type="match status" value="1"/>
</dbReference>
<dbReference type="GO" id="GO:0005634">
    <property type="term" value="C:nucleus"/>
    <property type="evidence" value="ECO:0007669"/>
    <property type="project" value="UniProtKB-SubCell"/>
</dbReference>
<dbReference type="Pfam" id="PF06203">
    <property type="entry name" value="CCT"/>
    <property type="match status" value="1"/>
</dbReference>
<organism evidence="12">
    <name type="scientific">Oxybasis rubra</name>
    <name type="common">Red goosefoot</name>
    <name type="synonym">Chenopodium rubrum</name>
    <dbReference type="NCBI Taxonomy" id="3560"/>
    <lineage>
        <taxon>Eukaryota</taxon>
        <taxon>Viridiplantae</taxon>
        <taxon>Streptophyta</taxon>
        <taxon>Embryophyta</taxon>
        <taxon>Tracheophyta</taxon>
        <taxon>Spermatophyta</taxon>
        <taxon>Magnoliopsida</taxon>
        <taxon>eudicotyledons</taxon>
        <taxon>Gunneridae</taxon>
        <taxon>Pentapetalae</taxon>
        <taxon>Caryophyllales</taxon>
        <taxon>Chenopodiaceae</taxon>
        <taxon>Chenopodioideae</taxon>
        <taxon>Atripliceae</taxon>
        <taxon>Oxybasis</taxon>
    </lineage>
</organism>
<evidence type="ECO:0000256" key="7">
    <source>
        <dbReference type="PROSITE-ProRule" id="PRU00024"/>
    </source>
</evidence>
<dbReference type="SMART" id="SM00336">
    <property type="entry name" value="BBOX"/>
    <property type="match status" value="1"/>
</dbReference>
<dbReference type="AlphaFoldDB" id="A0A9E6MS20"/>
<evidence type="ECO:0000256" key="8">
    <source>
        <dbReference type="PROSITE-ProRule" id="PRU00357"/>
    </source>
</evidence>
<feature type="compositionally biased region" description="Basic residues" evidence="9">
    <location>
        <begin position="93"/>
        <end position="107"/>
    </location>
</feature>
<dbReference type="GO" id="GO:0006355">
    <property type="term" value="P:regulation of DNA-templated transcription"/>
    <property type="evidence" value="ECO:0007669"/>
    <property type="project" value="TreeGrafter"/>
</dbReference>
<keyword evidence="4 7" id="KW-0863">Zinc-finger</keyword>
<comment type="similarity">
    <text evidence="2">Belongs to the CONSTANS family.</text>
</comment>
<dbReference type="InterPro" id="IPR010402">
    <property type="entry name" value="CCT_domain"/>
</dbReference>
<evidence type="ECO:0000256" key="1">
    <source>
        <dbReference type="ARBA" id="ARBA00004123"/>
    </source>
</evidence>
<evidence type="ECO:0000256" key="5">
    <source>
        <dbReference type="ARBA" id="ARBA00022833"/>
    </source>
</evidence>
<sequence length="449" mass="51317">MITKITKMVSDKKIANAVSGKTARACDCCIRKRARWYCPADDAFLCQTCDGTVHSANLLARRHERVRLKTASLKRAEAVDDPQRLDLPSWHRGLTRKPRTPRHGKHQSKSEERNPLHVMVPELGMEDTTSSQDGDSEEQLLYCVPIYDPFVSDFHSSPTVDDVRPLELEGGSDAIKTMYNNSKQSPDNYMPSDMDLEEFAADVETLLGKGLDDELYGIEELGLLDCSPNIINNNENDIGKIVKEEDELCEEREMIRGCEIEAESNNVVIKEPFELSFDYDDHNFGSTWEDEDDYKKIMMIEQSIINESCKLEENYETENNKRRKILLRLDYEAISVAWASQGSPWINGERPDVNLDDCWPHCMGTCGLEGSRHQLYGDHQMRGIVGNGVIGDGGREARVSRYREKRRTRLFSKKIRYEVRKLNAEKRPRMKGRFVKRSSFAAANTGFSK</sequence>
<keyword evidence="3" id="KW-0479">Metal-binding</keyword>